<evidence type="ECO:0000256" key="10">
    <source>
        <dbReference type="SAM" id="MobiDB-lite"/>
    </source>
</evidence>
<reference evidence="12 13" key="1">
    <citation type="journal article" date="2023" name="Nucleic Acids Res.">
        <title>The hologenome of Daphnia magna reveals possible DNA methylation and microbiome-mediated evolution of the host genome.</title>
        <authorList>
            <person name="Chaturvedi A."/>
            <person name="Li X."/>
            <person name="Dhandapani V."/>
            <person name="Marshall H."/>
            <person name="Kissane S."/>
            <person name="Cuenca-Cambronero M."/>
            <person name="Asole G."/>
            <person name="Calvet F."/>
            <person name="Ruiz-Romero M."/>
            <person name="Marangio P."/>
            <person name="Guigo R."/>
            <person name="Rago D."/>
            <person name="Mirbahai L."/>
            <person name="Eastwood N."/>
            <person name="Colbourne J.K."/>
            <person name="Zhou J."/>
            <person name="Mallon E."/>
            <person name="Orsini L."/>
        </authorList>
    </citation>
    <scope>NUCLEOTIDE SEQUENCE [LARGE SCALE GENOMIC DNA]</scope>
    <source>
        <strain evidence="12">LRV0_1</strain>
    </source>
</reference>
<keyword evidence="5" id="KW-0274">FAD</keyword>
<gene>
    <name evidence="12" type="ORF">OUZ56_022835</name>
</gene>
<feature type="compositionally biased region" description="Polar residues" evidence="10">
    <location>
        <begin position="14"/>
        <end position="24"/>
    </location>
</feature>
<evidence type="ECO:0000256" key="4">
    <source>
        <dbReference type="ARBA" id="ARBA00022630"/>
    </source>
</evidence>
<keyword evidence="4" id="KW-0285">Flavoprotein</keyword>
<evidence type="ECO:0000259" key="11">
    <source>
        <dbReference type="Pfam" id="PF21895"/>
    </source>
</evidence>
<proteinExistence type="inferred from homology"/>
<dbReference type="Pfam" id="PF02219">
    <property type="entry name" value="MTHFR"/>
    <property type="match status" value="1"/>
</dbReference>
<comment type="pathway">
    <text evidence="2 9">One-carbon metabolism; tetrahydrofolate interconversion.</text>
</comment>
<dbReference type="PANTHER" id="PTHR45754">
    <property type="entry name" value="METHYLENETETRAHYDROFOLATE REDUCTASE"/>
    <property type="match status" value="1"/>
</dbReference>
<keyword evidence="6" id="KW-0560">Oxidoreductase</keyword>
<accession>A0ABR0AXL4</accession>
<dbReference type="Gene3D" id="3.20.20.220">
    <property type="match status" value="1"/>
</dbReference>
<protein>
    <recommendedName>
        <fullName evidence="7">methylenetetrahydrofolate reductase (NADPH)</fullName>
        <ecNumber evidence="7">1.5.1.53</ecNumber>
    </recommendedName>
</protein>
<dbReference type="InterPro" id="IPR004621">
    <property type="entry name" value="Fadh2_euk"/>
</dbReference>
<evidence type="ECO:0000256" key="1">
    <source>
        <dbReference type="ARBA" id="ARBA00001974"/>
    </source>
</evidence>
<dbReference type="EMBL" id="JAOYFB010000039">
    <property type="protein sequence ID" value="KAK4029877.1"/>
    <property type="molecule type" value="Genomic_DNA"/>
</dbReference>
<dbReference type="InterPro" id="IPR003171">
    <property type="entry name" value="Mehydrof_redctse-like"/>
</dbReference>
<dbReference type="InterPro" id="IPR053806">
    <property type="entry name" value="MTHFR_C"/>
</dbReference>
<evidence type="ECO:0000256" key="9">
    <source>
        <dbReference type="RuleBase" id="RU004254"/>
    </source>
</evidence>
<evidence type="ECO:0000256" key="5">
    <source>
        <dbReference type="ARBA" id="ARBA00022827"/>
    </source>
</evidence>
<evidence type="ECO:0000256" key="8">
    <source>
        <dbReference type="ARBA" id="ARBA00047751"/>
    </source>
</evidence>
<dbReference type="PANTHER" id="PTHR45754:SF3">
    <property type="entry name" value="METHYLENETETRAHYDROFOLATE REDUCTASE (NADPH)"/>
    <property type="match status" value="1"/>
</dbReference>
<sequence>MKPKIDYNSDGGLCSSSTSVSGEDTPNRDERCQSPTDFDYTSGNKSLAEKIRLRIESGEKFFSLEFFPPRTKEGAVNLLARFERLRLACPLFCDVTWHPAGNPGGDTETSSMTIASAALNYCGLETMLHLTCCNLSREDVIKHLNRAREMGIRSILALRGDPPIGQDWHPPENGLKYAVDLVRLIRNLFGDDFSICVAGYPTGHPDATSYEADLLHLKEKVDAGADFIITQLFFRAETFIKFVRDCRALGINVPIIPGVMPIQSYDSLRQIAKLSKLEVPEEIINIVAPLKDNDEAIRNYGVQQAVSLIRELFNAGLAPGVHFYTLNREVATTTILKQLGLWVTEPRRPLPWRRAANAKRSTETVRPIFWSSRPKAYIYRTRHWDEFPNGRWGKSDSPAFGELKDYYLFYLKSKSSKNDLLRMWGEELCSEQDVWDVFHCYLSGQPNKCGVKITKIAWNDEELSSETSLLQEKLSEFNKKGVLTINSQPNVNGAPSDDPVVGWGPRGGYVYQKAYLEFFTCQANVQALLKVLPSFPRVNFHIINSNGSADYTNCHRHRPVAVTWGVFPGREVLQPTVVDPVSFKVWKDEAFALWREQWGKLYPEGSTSRDLLTRISETYYLVNLVDNDFPRESCLWDLLNAMFAQRELDNMSDFIQQDSDVHLDAVDHYENGLRLTRRQDSQGDGSYTHYTMEELVEAAHRQEMHDEIVTGEGHQ</sequence>
<dbReference type="Pfam" id="PF21895">
    <property type="entry name" value="MTHFR_C"/>
    <property type="match status" value="1"/>
</dbReference>
<evidence type="ECO:0000256" key="2">
    <source>
        <dbReference type="ARBA" id="ARBA00004777"/>
    </source>
</evidence>
<dbReference type="EC" id="1.5.1.53" evidence="7"/>
<evidence type="ECO:0000256" key="6">
    <source>
        <dbReference type="ARBA" id="ARBA00023002"/>
    </source>
</evidence>
<feature type="domain" description="MTHFR SAM-binding regulatory" evidence="11">
    <location>
        <begin position="347"/>
        <end position="645"/>
    </location>
</feature>
<name>A0ABR0AXL4_9CRUS</name>
<keyword evidence="13" id="KW-1185">Reference proteome</keyword>
<dbReference type="Proteomes" id="UP001234178">
    <property type="component" value="Unassembled WGS sequence"/>
</dbReference>
<comment type="similarity">
    <text evidence="3">Belongs to the methylenetetrahydrofolate reductase family.</text>
</comment>
<dbReference type="InterPro" id="IPR029041">
    <property type="entry name" value="FAD-linked_oxidoreductase-like"/>
</dbReference>
<evidence type="ECO:0000256" key="3">
    <source>
        <dbReference type="ARBA" id="ARBA00006743"/>
    </source>
</evidence>
<comment type="cofactor">
    <cofactor evidence="1">
        <name>FAD</name>
        <dbReference type="ChEBI" id="CHEBI:57692"/>
    </cofactor>
</comment>
<evidence type="ECO:0000313" key="13">
    <source>
        <dbReference type="Proteomes" id="UP001234178"/>
    </source>
</evidence>
<dbReference type="CDD" id="cd00537">
    <property type="entry name" value="MTHFR"/>
    <property type="match status" value="1"/>
</dbReference>
<evidence type="ECO:0000313" key="12">
    <source>
        <dbReference type="EMBL" id="KAK4029877.1"/>
    </source>
</evidence>
<dbReference type="SUPFAM" id="SSF51730">
    <property type="entry name" value="FAD-linked oxidoreductase"/>
    <property type="match status" value="1"/>
</dbReference>
<evidence type="ECO:0000256" key="7">
    <source>
        <dbReference type="ARBA" id="ARBA00034530"/>
    </source>
</evidence>
<comment type="caution">
    <text evidence="12">The sequence shown here is derived from an EMBL/GenBank/DDBJ whole genome shotgun (WGS) entry which is preliminary data.</text>
</comment>
<feature type="region of interest" description="Disordered" evidence="10">
    <location>
        <begin position="1"/>
        <end position="40"/>
    </location>
</feature>
<comment type="catalytic activity">
    <reaction evidence="8">
        <text>(6S)-5-methyl-5,6,7,8-tetrahydrofolate + NADP(+) = (6R)-5,10-methylene-5,6,7,8-tetrahydrofolate + NADPH + H(+)</text>
        <dbReference type="Rhea" id="RHEA:19817"/>
        <dbReference type="ChEBI" id="CHEBI:15378"/>
        <dbReference type="ChEBI" id="CHEBI:15636"/>
        <dbReference type="ChEBI" id="CHEBI:18608"/>
        <dbReference type="ChEBI" id="CHEBI:57783"/>
        <dbReference type="ChEBI" id="CHEBI:58349"/>
        <dbReference type="EC" id="1.5.1.53"/>
    </reaction>
    <physiologicalReaction direction="right-to-left" evidence="8">
        <dbReference type="Rhea" id="RHEA:19819"/>
    </physiologicalReaction>
</comment>
<organism evidence="12 13">
    <name type="scientific">Daphnia magna</name>
    <dbReference type="NCBI Taxonomy" id="35525"/>
    <lineage>
        <taxon>Eukaryota</taxon>
        <taxon>Metazoa</taxon>
        <taxon>Ecdysozoa</taxon>
        <taxon>Arthropoda</taxon>
        <taxon>Crustacea</taxon>
        <taxon>Branchiopoda</taxon>
        <taxon>Diplostraca</taxon>
        <taxon>Cladocera</taxon>
        <taxon>Anomopoda</taxon>
        <taxon>Daphniidae</taxon>
        <taxon>Daphnia</taxon>
    </lineage>
</organism>
<dbReference type="NCBIfam" id="TIGR00677">
    <property type="entry name" value="fadh2_euk"/>
    <property type="match status" value="1"/>
</dbReference>